<feature type="transmembrane region" description="Helical" evidence="1">
    <location>
        <begin position="27"/>
        <end position="51"/>
    </location>
</feature>
<dbReference type="Proteomes" id="UP000078225">
    <property type="component" value="Unassembled WGS sequence"/>
</dbReference>
<name>A0A1B7L4V9_9ENTR</name>
<organism evidence="2 3">
    <name type="scientific">Mangrovibacter phragmitis</name>
    <dbReference type="NCBI Taxonomy" id="1691903"/>
    <lineage>
        <taxon>Bacteria</taxon>
        <taxon>Pseudomonadati</taxon>
        <taxon>Pseudomonadota</taxon>
        <taxon>Gammaproteobacteria</taxon>
        <taxon>Enterobacterales</taxon>
        <taxon>Enterobacteriaceae</taxon>
        <taxon>Mangrovibacter</taxon>
    </lineage>
</organism>
<evidence type="ECO:0000313" key="3">
    <source>
        <dbReference type="Proteomes" id="UP000078225"/>
    </source>
</evidence>
<keyword evidence="3" id="KW-1185">Reference proteome</keyword>
<gene>
    <name evidence="2" type="ORF">A9B99_21730</name>
</gene>
<dbReference type="STRING" id="1691903.A9B99_21730"/>
<protein>
    <submittedName>
        <fullName evidence="2">Uncharacterized protein</fullName>
    </submittedName>
</protein>
<comment type="caution">
    <text evidence="2">The sequence shown here is derived from an EMBL/GenBank/DDBJ whole genome shotgun (WGS) entry which is preliminary data.</text>
</comment>
<dbReference type="EMBL" id="LYRP01000009">
    <property type="protein sequence ID" value="OAT77372.1"/>
    <property type="molecule type" value="Genomic_DNA"/>
</dbReference>
<keyword evidence="1" id="KW-1133">Transmembrane helix</keyword>
<keyword evidence="1" id="KW-0472">Membrane</keyword>
<reference evidence="3" key="1">
    <citation type="submission" date="2016-05" db="EMBL/GenBank/DDBJ databases">
        <authorList>
            <person name="Behera P."/>
            <person name="Vaishampayan P."/>
            <person name="Singh N."/>
            <person name="Raina V."/>
            <person name="Suar M."/>
            <person name="Pattnaik A."/>
            <person name="Rastogi G."/>
        </authorList>
    </citation>
    <scope>NUCLEOTIDE SEQUENCE [LARGE SCALE GENOMIC DNA]</scope>
    <source>
        <strain evidence="3">MP23</strain>
    </source>
</reference>
<accession>A0A1B7L4V9</accession>
<keyword evidence="1" id="KW-0812">Transmembrane</keyword>
<evidence type="ECO:0000256" key="1">
    <source>
        <dbReference type="SAM" id="Phobius"/>
    </source>
</evidence>
<proteinExistence type="predicted"/>
<sequence length="382" mass="42575">MYLLGSLVCGGIVTLWLWPETIPVKSALFWHCFIIIPFVLWGITAAIRWLLWLSFEWFADGWDNERELDLKNEIERAQRFIVLNAISVHLPHVAASESISQQFLLPEGVSLPAVVDENTLSVSHYAEFNDAGELLSVRINKWIGLLLADPIIQSGLYRGNPEYRLKVVIQIANESQLNEQEISAIKKIVIPLVPSSAIIEIISDYGLSDIDNWLDEPDTFHMLLVLSVNLLDSMSDGEGEVAVGLLFCSTDSNCGEPYIARVHRPECTKEPLSVHSAALQAMRWGKVSADDVATLWLSGVNSEYNLPAMLAGHNLKFPRVEENKQLIHIDVKSGTTGLSSPWLALALAAGNSESVSFPQLVINIEKPDITLWWFVVHPYISP</sequence>
<dbReference type="AlphaFoldDB" id="A0A1B7L4V9"/>
<evidence type="ECO:0000313" key="2">
    <source>
        <dbReference type="EMBL" id="OAT77372.1"/>
    </source>
</evidence>